<dbReference type="InterPro" id="IPR026907">
    <property type="entry name" value="GCIP-like"/>
</dbReference>
<dbReference type="InterPro" id="IPR049317">
    <property type="entry name" value="GCIP-like_N"/>
</dbReference>
<dbReference type="GO" id="GO:0005737">
    <property type="term" value="C:cytoplasm"/>
    <property type="evidence" value="ECO:0007669"/>
    <property type="project" value="UniProtKB-SubCell"/>
</dbReference>
<dbReference type="Pfam" id="PF20936">
    <property type="entry name" value="GCIP_C"/>
    <property type="match status" value="1"/>
</dbReference>
<keyword evidence="6" id="KW-0131">Cell cycle</keyword>
<feature type="domain" description="Cyclin-D1-binding protein 1-like C-terminal" evidence="8">
    <location>
        <begin position="162"/>
        <end position="257"/>
    </location>
</feature>
<dbReference type="AlphaFoldDB" id="A0A4P9YEX9"/>
<evidence type="ECO:0000256" key="6">
    <source>
        <dbReference type="ARBA" id="ARBA00023306"/>
    </source>
</evidence>
<comment type="subcellular location">
    <subcellularLocation>
        <location evidence="2">Cytoplasm</location>
    </subcellularLocation>
    <subcellularLocation>
        <location evidence="1">Nucleus</location>
    </subcellularLocation>
</comment>
<evidence type="ECO:0000256" key="2">
    <source>
        <dbReference type="ARBA" id="ARBA00004496"/>
    </source>
</evidence>
<evidence type="ECO:0000256" key="4">
    <source>
        <dbReference type="ARBA" id="ARBA00022490"/>
    </source>
</evidence>
<evidence type="ECO:0000313" key="10">
    <source>
        <dbReference type="Proteomes" id="UP000281549"/>
    </source>
</evidence>
<sequence length="293" mass="33457">MRVRLVDVEYFSKTLLDKAAKFALVGRLPNPAVSEALGLLETLELFVRTLTILVLTIPESRGKLFRDDVKSVCTDLIKGIASLINPSLEEPLDTQMHPEHLFANHNAIFDVCERMKNLSYNNSMAIQKRWDDSMELLQDVINEMEELQNDDGMFDFDDSAFEKEGSPLTDDDKAMVKRCLAIVKLTKILFKKLLVRCIKDCQPNTEEKVAWLDQLYETSKKVLEKVDDLGVSLHETCNIQIICLHAAELTDVCAKIIDVAKLLTSEEHLSWFEKCGDQYHRVLVSILERSPQR</sequence>
<gene>
    <name evidence="9" type="ORF">ROZALSC1DRAFT_30197</name>
</gene>
<evidence type="ECO:0000256" key="3">
    <source>
        <dbReference type="ARBA" id="ARBA00008940"/>
    </source>
</evidence>
<dbReference type="PANTHER" id="PTHR15492">
    <property type="entry name" value="CYCLIN D1-BINDING PROTEIN 1"/>
    <property type="match status" value="1"/>
</dbReference>
<dbReference type="Pfam" id="PF13324">
    <property type="entry name" value="GCIP_N"/>
    <property type="match status" value="1"/>
</dbReference>
<dbReference type="GO" id="GO:0005634">
    <property type="term" value="C:nucleus"/>
    <property type="evidence" value="ECO:0007669"/>
    <property type="project" value="UniProtKB-SubCell"/>
</dbReference>
<dbReference type="Proteomes" id="UP000281549">
    <property type="component" value="Unassembled WGS sequence"/>
</dbReference>
<reference evidence="10" key="1">
    <citation type="journal article" date="2018" name="Nat. Microbiol.">
        <title>Leveraging single-cell genomics to expand the fungal tree of life.</title>
        <authorList>
            <person name="Ahrendt S.R."/>
            <person name="Quandt C.A."/>
            <person name="Ciobanu D."/>
            <person name="Clum A."/>
            <person name="Salamov A."/>
            <person name="Andreopoulos B."/>
            <person name="Cheng J.F."/>
            <person name="Woyke T."/>
            <person name="Pelin A."/>
            <person name="Henrissat B."/>
            <person name="Reynolds N.K."/>
            <person name="Benny G.L."/>
            <person name="Smith M.E."/>
            <person name="James T.Y."/>
            <person name="Grigoriev I.V."/>
        </authorList>
    </citation>
    <scope>NUCLEOTIDE SEQUENCE [LARGE SCALE GENOMIC DNA]</scope>
    <source>
        <strain evidence="10">CSF55</strain>
    </source>
</reference>
<evidence type="ECO:0000256" key="1">
    <source>
        <dbReference type="ARBA" id="ARBA00004123"/>
    </source>
</evidence>
<organism evidence="9 10">
    <name type="scientific">Rozella allomycis (strain CSF55)</name>
    <dbReference type="NCBI Taxonomy" id="988480"/>
    <lineage>
        <taxon>Eukaryota</taxon>
        <taxon>Fungi</taxon>
        <taxon>Fungi incertae sedis</taxon>
        <taxon>Cryptomycota</taxon>
        <taxon>Cryptomycota incertae sedis</taxon>
        <taxon>Rozella</taxon>
    </lineage>
</organism>
<dbReference type="PANTHER" id="PTHR15492:SF1">
    <property type="entry name" value="CYCLIN-D1-BINDING PROTEIN 1"/>
    <property type="match status" value="1"/>
</dbReference>
<proteinExistence type="inferred from homology"/>
<dbReference type="Gene3D" id="1.20.1410.10">
    <property type="entry name" value="I/LWEQ domain"/>
    <property type="match status" value="1"/>
</dbReference>
<dbReference type="EMBL" id="ML005573">
    <property type="protein sequence ID" value="RKP18063.1"/>
    <property type="molecule type" value="Genomic_DNA"/>
</dbReference>
<evidence type="ECO:0000256" key="5">
    <source>
        <dbReference type="ARBA" id="ARBA00023242"/>
    </source>
</evidence>
<evidence type="ECO:0000259" key="7">
    <source>
        <dbReference type="Pfam" id="PF13324"/>
    </source>
</evidence>
<accession>A0A4P9YEX9</accession>
<feature type="domain" description="Cyclin-D1-binding protein 1-like N-terminal" evidence="7">
    <location>
        <begin position="8"/>
        <end position="150"/>
    </location>
</feature>
<keyword evidence="5" id="KW-0539">Nucleus</keyword>
<comment type="similarity">
    <text evidence="3">Belongs to the CCNDBP1 family.</text>
</comment>
<dbReference type="InterPro" id="IPR049318">
    <property type="entry name" value="GCIP_C"/>
</dbReference>
<keyword evidence="4" id="KW-0963">Cytoplasm</keyword>
<dbReference type="Gene3D" id="1.20.1420.10">
    <property type="entry name" value="Talin, central domain"/>
    <property type="match status" value="1"/>
</dbReference>
<evidence type="ECO:0000259" key="8">
    <source>
        <dbReference type="Pfam" id="PF20936"/>
    </source>
</evidence>
<name>A0A4P9YEX9_ROZAC</name>
<evidence type="ECO:0000313" key="9">
    <source>
        <dbReference type="EMBL" id="RKP18063.1"/>
    </source>
</evidence>
<protein>
    <submittedName>
        <fullName evidence="9">Uncharacterized protein</fullName>
    </submittedName>
</protein>